<keyword evidence="3" id="KW-1185">Reference proteome</keyword>
<feature type="transmembrane region" description="Helical" evidence="1">
    <location>
        <begin position="246"/>
        <end position="264"/>
    </location>
</feature>
<organism evidence="2 3">
    <name type="scientific">Sporosarcina highlanderae</name>
    <dbReference type="NCBI Taxonomy" id="3035916"/>
    <lineage>
        <taxon>Bacteria</taxon>
        <taxon>Bacillati</taxon>
        <taxon>Bacillota</taxon>
        <taxon>Bacilli</taxon>
        <taxon>Bacillales</taxon>
        <taxon>Caryophanaceae</taxon>
        <taxon>Sporosarcina</taxon>
    </lineage>
</organism>
<feature type="transmembrane region" description="Helical" evidence="1">
    <location>
        <begin position="148"/>
        <end position="171"/>
    </location>
</feature>
<dbReference type="Proteomes" id="UP001175097">
    <property type="component" value="Unassembled WGS sequence"/>
</dbReference>
<proteinExistence type="predicted"/>
<feature type="transmembrane region" description="Helical" evidence="1">
    <location>
        <begin position="363"/>
        <end position="384"/>
    </location>
</feature>
<reference evidence="2" key="1">
    <citation type="submission" date="2023-03" db="EMBL/GenBank/DDBJ databases">
        <title>MT1 and MT2 Draft Genomes of Novel Species.</title>
        <authorList>
            <person name="Venkateswaran K."/>
        </authorList>
    </citation>
    <scope>NUCLEOTIDE SEQUENCE</scope>
    <source>
        <strain evidence="2">F6_3S_P_2</strain>
    </source>
</reference>
<gene>
    <name evidence="2" type="ORF">P5G49_15030</name>
</gene>
<evidence type="ECO:0000313" key="3">
    <source>
        <dbReference type="Proteomes" id="UP001175097"/>
    </source>
</evidence>
<protein>
    <submittedName>
        <fullName evidence="2">Peptidase</fullName>
    </submittedName>
</protein>
<feature type="transmembrane region" description="Helical" evidence="1">
    <location>
        <begin position="321"/>
        <end position="343"/>
    </location>
</feature>
<dbReference type="RefSeq" id="WP_301245100.1">
    <property type="nucleotide sequence ID" value="NZ_JAROCC010000014.1"/>
</dbReference>
<evidence type="ECO:0000313" key="2">
    <source>
        <dbReference type="EMBL" id="MDN4608772.1"/>
    </source>
</evidence>
<comment type="caution">
    <text evidence="2">The sequence shown here is derived from an EMBL/GenBank/DDBJ whole genome shotgun (WGS) entry which is preliminary data.</text>
</comment>
<feature type="transmembrane region" description="Helical" evidence="1">
    <location>
        <begin position="217"/>
        <end position="240"/>
    </location>
</feature>
<accession>A0ABT8JV03</accession>
<dbReference type="EMBL" id="JAROCC010000014">
    <property type="protein sequence ID" value="MDN4608772.1"/>
    <property type="molecule type" value="Genomic_DNA"/>
</dbReference>
<name>A0ABT8JV03_9BACL</name>
<sequence length="389" mass="44812">MKITLQSQFTLYPLSIRKDKKNYIVEEPVSGDFFEMPEICIDAIERIKKGQPLGEIEHELREKYPHEDVDMIEFGEQLLELGLVQEIDGKKMTTKKEIRSVSGFTWLPPSVGRFFFNGIANKVYLILLLVNISLIVWNPGLFPHYQDIFIFDSMMLNIITYMLISLVLIIIHEFGHILAIRSYDLPATLGIGNRLIFVVFETDLTAAWKLEPRQRNILYFAGMSFEQLCVLLALAVQLLFPEANAILLGILGIVVFDIFIKTIYQCCFYMKTDIYYFIENSTGCYNLMENGKQFLSRWLPFLKSDAGDAESFDGEQKIVRLYSVFYIVGILLTLSLILFYFLPQAYYAYSKVFSNLLWSSTPAAFWDAIAFLGQTVILLGLFVYSKRKA</sequence>
<keyword evidence="1" id="KW-0472">Membrane</keyword>
<feature type="transmembrane region" description="Helical" evidence="1">
    <location>
        <begin position="123"/>
        <end position="142"/>
    </location>
</feature>
<keyword evidence="1" id="KW-0812">Transmembrane</keyword>
<evidence type="ECO:0000256" key="1">
    <source>
        <dbReference type="SAM" id="Phobius"/>
    </source>
</evidence>
<keyword evidence="1" id="KW-1133">Transmembrane helix</keyword>